<reference evidence="4" key="1">
    <citation type="submission" date="2017-02" db="UniProtKB">
        <authorList>
            <consortium name="WormBaseParasite"/>
        </authorList>
    </citation>
    <scope>IDENTIFICATION</scope>
</reference>
<reference evidence="2 3" key="2">
    <citation type="submission" date="2018-11" db="EMBL/GenBank/DDBJ databases">
        <authorList>
            <consortium name="Pathogen Informatics"/>
        </authorList>
    </citation>
    <scope>NUCLEOTIDE SEQUENCE [LARGE SCALE GENOMIC DNA]</scope>
    <source>
        <strain evidence="2 3">MHpl1</strain>
    </source>
</reference>
<sequence>MLDGGLSSLQHNMGTIWQEAIMKSFSTVLLDAEETSPLSFVREVEPVKGDHNDPLRSPDDDSDDGPVLL</sequence>
<evidence type="ECO:0000313" key="4">
    <source>
        <dbReference type="WBParaSite" id="HPLM_0000989801-mRNA-1"/>
    </source>
</evidence>
<accession>A0A0N4WGG6</accession>
<dbReference type="EMBL" id="UZAF01017165">
    <property type="protein sequence ID" value="VDO38633.1"/>
    <property type="molecule type" value="Genomic_DNA"/>
</dbReference>
<organism evidence="4">
    <name type="scientific">Haemonchus placei</name>
    <name type="common">Barber's pole worm</name>
    <dbReference type="NCBI Taxonomy" id="6290"/>
    <lineage>
        <taxon>Eukaryota</taxon>
        <taxon>Metazoa</taxon>
        <taxon>Ecdysozoa</taxon>
        <taxon>Nematoda</taxon>
        <taxon>Chromadorea</taxon>
        <taxon>Rhabditida</taxon>
        <taxon>Rhabditina</taxon>
        <taxon>Rhabditomorpha</taxon>
        <taxon>Strongyloidea</taxon>
        <taxon>Trichostrongylidae</taxon>
        <taxon>Haemonchus</taxon>
    </lineage>
</organism>
<gene>
    <name evidence="2" type="ORF">HPLM_LOCUS9890</name>
</gene>
<proteinExistence type="predicted"/>
<feature type="compositionally biased region" description="Acidic residues" evidence="1">
    <location>
        <begin position="60"/>
        <end position="69"/>
    </location>
</feature>
<protein>
    <submittedName>
        <fullName evidence="2 4">Uncharacterized protein</fullName>
    </submittedName>
</protein>
<keyword evidence="3" id="KW-1185">Reference proteome</keyword>
<name>A0A0N4WGG6_HAEPC</name>
<dbReference type="Proteomes" id="UP000268014">
    <property type="component" value="Unassembled WGS sequence"/>
</dbReference>
<feature type="region of interest" description="Disordered" evidence="1">
    <location>
        <begin position="39"/>
        <end position="69"/>
    </location>
</feature>
<feature type="compositionally biased region" description="Basic and acidic residues" evidence="1">
    <location>
        <begin position="42"/>
        <end position="59"/>
    </location>
</feature>
<evidence type="ECO:0000256" key="1">
    <source>
        <dbReference type="SAM" id="MobiDB-lite"/>
    </source>
</evidence>
<dbReference type="AlphaFoldDB" id="A0A0N4WGG6"/>
<evidence type="ECO:0000313" key="3">
    <source>
        <dbReference type="Proteomes" id="UP000268014"/>
    </source>
</evidence>
<dbReference type="WBParaSite" id="HPLM_0000989801-mRNA-1">
    <property type="protein sequence ID" value="HPLM_0000989801-mRNA-1"/>
    <property type="gene ID" value="HPLM_0000989801"/>
</dbReference>
<evidence type="ECO:0000313" key="2">
    <source>
        <dbReference type="EMBL" id="VDO38633.1"/>
    </source>
</evidence>